<reference evidence="1 2" key="1">
    <citation type="submission" date="2013-04" db="EMBL/GenBank/DDBJ databases">
        <authorList>
            <person name="Chin J."/>
            <person name="Alexander D.H."/>
            <person name="Marks P."/>
            <person name="Korlach J."/>
            <person name="Clum A."/>
            <person name="Copeland A."/>
        </authorList>
    </citation>
    <scope>NUCLEOTIDE SEQUENCE [LARGE SCALE GENOMIC DNA]</scope>
    <source>
        <strain evidence="2">ATCC 35948 / DSM 1279 / VKM B-1258 / 21</strain>
    </source>
</reference>
<evidence type="ECO:0000313" key="2">
    <source>
        <dbReference type="Proteomes" id="UP000013026"/>
    </source>
</evidence>
<dbReference type="Pfam" id="PF13424">
    <property type="entry name" value="TPR_12"/>
    <property type="match status" value="1"/>
</dbReference>
<dbReference type="Gene3D" id="1.10.10.10">
    <property type="entry name" value="Winged helix-like DNA-binding domain superfamily/Winged helix DNA-binding domain"/>
    <property type="match status" value="1"/>
</dbReference>
<dbReference type="eggNOG" id="ENOG5033RK9">
    <property type="taxonomic scope" value="Bacteria"/>
</dbReference>
<dbReference type="SMART" id="SM00028">
    <property type="entry name" value="TPR"/>
    <property type="match status" value="4"/>
</dbReference>
<dbReference type="Gene3D" id="1.25.40.10">
    <property type="entry name" value="Tetratricopeptide repeat domain"/>
    <property type="match status" value="3"/>
</dbReference>
<sequence>MISMSVLSPSALELLATAPAVVVAPVGIGFAQTDLEAWAHKTRRRILRDPAEFSGLAPTLILPQRRSDLERLNSSDPRDFLFLRESDLLFSHDEWQQAVSTQQTYAETGGWPEALALLQRIVLQPGESLVRHPLCVARLGSLLPKDIPREILAKAAQSPLLIPELYGLLGLDDTSVAELYDRGLLYAQGSGLAMPKLLRLYLRGSIPAEVARFIEITLLASGHVTAVLELLAEQGEWERYLRLLTETFSTALGNAYLREWLALVPPKYRDLPVYRYLATYLARFAGHTTLMEKELVELLPLADDHLRPFVLNAYGVSLGMQARYEEAIEKFRECLESNSSRVEGITGKVFHNLGVAFFHLGKLAQAQDALLRAASIYRQLGLFDQEAISLATLAPVELCLGNPREAISLVERALPYMNKLAAESYLTAENLAKAWIMCGDISNAERHLLELPEPKRDLRSHLVTKKRLGEVYLWKGRYAEAKQLVEEVLYSNFKDQEVLDDVHLLLSRIAFLEGKTEQARAHLNKVVRSVHAITESAWQGLINLDTAIAELRRLGMKFDLARLLLRKGDLASLREALELSRTYQYGLLLHHPHYAHLWRPLVLADKGARSVFPLQIGTFGSFEARLLGTKLDLSRFKTRKSAVLLTYMALHPSAHNRDKLAELFWSDVSNPLASLNTAVSELRKLFDAPIMEGNKGQVWLAFPVQTDLADFTKSTEPFLKQPLLDPNQIGRLEAQLARFDAPWLPDFPDWFDEERTFVEHRKAKLWRLLADFYATRAPHKAVAAYQRVTCLEPFNAEAWAGLMELYNTLGEKSLAEQAQAAMHRAMRELFPFEPILCNQK</sequence>
<name>M9X5Y6_MEIRD</name>
<dbReference type="Proteomes" id="UP000013026">
    <property type="component" value="Chromosome"/>
</dbReference>
<dbReference type="PANTHER" id="PTHR35807">
    <property type="entry name" value="TRANSCRIPTIONAL REGULATOR REDD-RELATED"/>
    <property type="match status" value="1"/>
</dbReference>
<dbReference type="KEGG" id="mre:K649_01345"/>
<protein>
    <submittedName>
        <fullName evidence="1">SARP family transcriptional regulator</fullName>
    </submittedName>
</protein>
<dbReference type="SUPFAM" id="SSF48452">
    <property type="entry name" value="TPR-like"/>
    <property type="match status" value="2"/>
</dbReference>
<proteinExistence type="predicted"/>
<dbReference type="PANTHER" id="PTHR35807:SF2">
    <property type="entry name" value="TRANSCRIPTIONAL ACTIVATOR DOMAIN"/>
    <property type="match status" value="1"/>
</dbReference>
<dbReference type="AlphaFoldDB" id="M9X5Y6"/>
<organism evidence="1 2">
    <name type="scientific">Meiothermus ruber (strain ATCC 35948 / DSM 1279 / VKM B-1258 / 21)</name>
    <name type="common">Thermus ruber</name>
    <dbReference type="NCBI Taxonomy" id="504728"/>
    <lineage>
        <taxon>Bacteria</taxon>
        <taxon>Thermotogati</taxon>
        <taxon>Deinococcota</taxon>
        <taxon>Deinococci</taxon>
        <taxon>Thermales</taxon>
        <taxon>Thermaceae</taxon>
        <taxon>Meiothermus</taxon>
    </lineage>
</organism>
<dbReference type="STRING" id="504728.K649_01345"/>
<accession>M9X5Y6</accession>
<dbReference type="InterPro" id="IPR019734">
    <property type="entry name" value="TPR_rpt"/>
</dbReference>
<dbReference type="InterPro" id="IPR051677">
    <property type="entry name" value="AfsR-DnrI-RedD_regulator"/>
</dbReference>
<dbReference type="InterPro" id="IPR011990">
    <property type="entry name" value="TPR-like_helical_dom_sf"/>
</dbReference>
<dbReference type="EMBL" id="CP005385">
    <property type="protein sequence ID" value="AGK03575.1"/>
    <property type="molecule type" value="Genomic_DNA"/>
</dbReference>
<evidence type="ECO:0000313" key="1">
    <source>
        <dbReference type="EMBL" id="AGK03575.1"/>
    </source>
</evidence>
<dbReference type="InterPro" id="IPR036388">
    <property type="entry name" value="WH-like_DNA-bd_sf"/>
</dbReference>
<gene>
    <name evidence="1" type="ORF">K649_01345</name>
</gene>
<dbReference type="PATRIC" id="fig|504728.9.peg.280"/>